<dbReference type="EMBL" id="WWCK01000002">
    <property type="protein sequence ID" value="MYM66232.1"/>
    <property type="molecule type" value="Genomic_DNA"/>
</dbReference>
<accession>A0A7X4KAS8</accession>
<keyword evidence="2" id="KW-1185">Reference proteome</keyword>
<sequence length="176" mass="19584">MSNCFDVYEKLKIDLEALEASSGEDEQSQKRQDYAAFNFMVTARHLAADWLPNNAGRPKQSLKKLKRKHPGIAAALSAAQDIANGSKHFTVTKYTPTTTVESRGIFDYETWCFGPQYGVRGGGYYFSMFGLARILMAYFDWVFDDAASVNVFPAGLIAQVDYSRIVPMKPRAGSVS</sequence>
<evidence type="ECO:0000313" key="1">
    <source>
        <dbReference type="EMBL" id="MYM66232.1"/>
    </source>
</evidence>
<dbReference type="AlphaFoldDB" id="A0A7X4KAS8"/>
<reference evidence="1 2" key="1">
    <citation type="submission" date="2019-12" db="EMBL/GenBank/DDBJ databases">
        <title>Novel species isolated from a subtropical stream in China.</title>
        <authorList>
            <person name="Lu H."/>
        </authorList>
    </citation>
    <scope>NUCLEOTIDE SEQUENCE [LARGE SCALE GENOMIC DNA]</scope>
    <source>
        <strain evidence="1 2">FT55W</strain>
    </source>
</reference>
<comment type="caution">
    <text evidence="1">The sequence shown here is derived from an EMBL/GenBank/DDBJ whole genome shotgun (WGS) entry which is preliminary data.</text>
</comment>
<evidence type="ECO:0000313" key="2">
    <source>
        <dbReference type="Proteomes" id="UP000450012"/>
    </source>
</evidence>
<protein>
    <submittedName>
        <fullName evidence="1">Uncharacterized protein</fullName>
    </submittedName>
</protein>
<proteinExistence type="predicted"/>
<dbReference type="RefSeq" id="WP_161012831.1">
    <property type="nucleotide sequence ID" value="NZ_WWCK01000002.1"/>
</dbReference>
<name>A0A7X4KAS8_9BURK</name>
<gene>
    <name evidence="1" type="ORF">GTP45_05200</name>
</gene>
<organism evidence="1 2">
    <name type="scientific">Duganella rivi</name>
    <dbReference type="NCBI Taxonomy" id="2666083"/>
    <lineage>
        <taxon>Bacteria</taxon>
        <taxon>Pseudomonadati</taxon>
        <taxon>Pseudomonadota</taxon>
        <taxon>Betaproteobacteria</taxon>
        <taxon>Burkholderiales</taxon>
        <taxon>Oxalobacteraceae</taxon>
        <taxon>Telluria group</taxon>
        <taxon>Duganella</taxon>
    </lineage>
</organism>
<dbReference type="Proteomes" id="UP000450012">
    <property type="component" value="Unassembled WGS sequence"/>
</dbReference>